<dbReference type="eggNOG" id="COG2834">
    <property type="taxonomic scope" value="Bacteria"/>
</dbReference>
<dbReference type="SUPFAM" id="SSF89392">
    <property type="entry name" value="Prokaryotic lipoproteins and lipoprotein localization factors"/>
    <property type="match status" value="1"/>
</dbReference>
<name>F6BH27_THEXL</name>
<dbReference type="InterPro" id="IPR029046">
    <property type="entry name" value="LolA/LolB/LppX"/>
</dbReference>
<dbReference type="PROSITE" id="PS51257">
    <property type="entry name" value="PROKAR_LIPOPROTEIN"/>
    <property type="match status" value="1"/>
</dbReference>
<dbReference type="KEGG" id="txy:Thexy_0417"/>
<dbReference type="EMBL" id="CP002739">
    <property type="protein sequence ID" value="AEF16471.1"/>
    <property type="molecule type" value="Genomic_DNA"/>
</dbReference>
<organism evidence="1 2">
    <name type="scientific">Thermoanaerobacterium xylanolyticum (strain ATCC 49914 / DSM 7097 / LX-11)</name>
    <dbReference type="NCBI Taxonomy" id="858215"/>
    <lineage>
        <taxon>Bacteria</taxon>
        <taxon>Bacillati</taxon>
        <taxon>Bacillota</taxon>
        <taxon>Clostridia</taxon>
        <taxon>Thermoanaerobacterales</taxon>
        <taxon>Thermoanaerobacteraceae</taxon>
        <taxon>Thermoanaerobacterium</taxon>
    </lineage>
</organism>
<dbReference type="AlphaFoldDB" id="F6BH27"/>
<dbReference type="PANTHER" id="PTHR37507:SF2">
    <property type="entry name" value="SPORULATION PROTEIN YDCC"/>
    <property type="match status" value="1"/>
</dbReference>
<gene>
    <name evidence="1" type="ordered locus">Thexy_0417</name>
</gene>
<dbReference type="InterPro" id="IPR052944">
    <property type="entry name" value="Sporulation_related"/>
</dbReference>
<dbReference type="Proteomes" id="UP000007239">
    <property type="component" value="Chromosome"/>
</dbReference>
<dbReference type="HOGENOM" id="CLU_826205_0_0_9"/>
<protein>
    <submittedName>
        <fullName evidence="1">Outer membrane lipoprotein-sorting protein-like protein protein</fullName>
    </submittedName>
</protein>
<dbReference type="PANTHER" id="PTHR37507">
    <property type="entry name" value="SPORULATION PROTEIN YDCC"/>
    <property type="match status" value="1"/>
</dbReference>
<dbReference type="STRING" id="858215.Thexy_0417"/>
<keyword evidence="1" id="KW-0449">Lipoprotein</keyword>
<dbReference type="Gene3D" id="2.50.20.10">
    <property type="entry name" value="Lipoprotein localisation LolA/LolB/LppX"/>
    <property type="match status" value="1"/>
</dbReference>
<proteinExistence type="predicted"/>
<dbReference type="RefSeq" id="WP_013787224.1">
    <property type="nucleotide sequence ID" value="NC_015555.1"/>
</dbReference>
<keyword evidence="2" id="KW-1185">Reference proteome</keyword>
<sequence length="327" mass="37888">MRRLLFVLLLILTIFLSGCIKKSRLDVPSNVKKAIQSLKGYTSDVEVQLNNNKNVKRYTMKQFYKDGKYRMEIYDESNKPDKVIVYDGNRSYIYFSKINQTFIEDDSQNIPAYSLFSSFIDNFKKAGEIKESEDGEFYQIDVPILNGNTFMYNESAEFSKKDYKPVSMKIFDINGKVFAEMKYANFVYNPELDDGLFTQKDISTFSRYFRTDINMSVDIKDVYKYSGINPVFPEYMPKGYALENISIDMSNNNSINLTYLNGNDIIKIVESVSAFDGKGFDKERIGNTIYYKKGNRYILDRNGLIVDLMINEKVSSDEALMILNSLM</sequence>
<evidence type="ECO:0000313" key="2">
    <source>
        <dbReference type="Proteomes" id="UP000007239"/>
    </source>
</evidence>
<accession>F6BH27</accession>
<evidence type="ECO:0000313" key="1">
    <source>
        <dbReference type="EMBL" id="AEF16471.1"/>
    </source>
</evidence>
<reference evidence="1" key="1">
    <citation type="submission" date="2011-05" db="EMBL/GenBank/DDBJ databases">
        <title>Complete sequence of Thermoanaerobacterium xylanolyticum LX-11.</title>
        <authorList>
            <consortium name="US DOE Joint Genome Institute"/>
            <person name="Lucas S."/>
            <person name="Han J."/>
            <person name="Lapidus A."/>
            <person name="Cheng J.-F."/>
            <person name="Goodwin L."/>
            <person name="Pitluck S."/>
            <person name="Peters L."/>
            <person name="Mikhailova N."/>
            <person name="Lu M."/>
            <person name="Han C."/>
            <person name="Tapia R."/>
            <person name="Land M."/>
            <person name="Hauser L."/>
            <person name="Kyrpides N."/>
            <person name="Ivanova N."/>
            <person name="Pagani I."/>
            <person name="Hemme C."/>
            <person name="Woyke T."/>
        </authorList>
    </citation>
    <scope>NUCLEOTIDE SEQUENCE</scope>
    <source>
        <strain evidence="1">LX-11</strain>
    </source>
</reference>